<feature type="coiled-coil region" evidence="1">
    <location>
        <begin position="224"/>
        <end position="251"/>
    </location>
</feature>
<dbReference type="EMBL" id="CM000160">
    <property type="protein sequence ID" value="EDW97410.1"/>
    <property type="molecule type" value="Genomic_DNA"/>
</dbReference>
<dbReference type="AlphaFoldDB" id="B4PRL0"/>
<sequence>MTGVKKRPGSPITEAVHSKAPKAGTVAQEKSSQIQNVRKKDHLKAPISERSNEKPSKKRAPQVASKMETSKIEGQMSQAAEKTQKSQSSAATEDISKTNIKKSPNNGEELWVDIQKLSPHTGAMLQSFIKQYNDSLLNIKKKDLVASKKMRAIVMDSLKKESENISLKGKLSSMELELTQVKKELLEQQEKSAEITKKYMEVNKKYAHGEKYYDKELEIIKACMEQKNLELKDAKSRMDLQGRELKNVQQTNIQLAGACTGFKTDLKHAEVAYSKIQQELTGFKQMYEALSLQFQDMSAQKKKKEANILQLSSDLNAKMQACDELAERNEQVTIEANNALSKLQSDLEASELRFVEQQRLTDQATKELELYRNQINTFKTLIEEKETRHVSLSGELTQMKERLGELFNINESCLNELTETKLKHSQEIKEQADAYEIVVQELKGLMDKASVDFAQLKSHSEEQQKEASLQVSQLQEKLTEMESHRSNQEELIKSLGDELQEKTHVFKEELTRQQEQLSNEMHIRATEAERESMRSAEEIQKLKSELEERNKAFKAVQDKLENMISDHGRLSNTVTNLQAKNEEIAIELSTATVKFSQELKSQKDNLMQKVSELELVIQRKETEIIELERQKNNEMAVLQFKMNRINSVIDQPVSTIKQLKDSQGPTKTQSIPNKVKPEAADKLSRTAKKRLRCLTSISYASDFESEDDRPILSAPSSGKRVKVSAAVKPQNEMDLFDMVKNTK</sequence>
<evidence type="ECO:0000256" key="2">
    <source>
        <dbReference type="SAM" id="MobiDB-lite"/>
    </source>
</evidence>
<organism evidence="3 5">
    <name type="scientific">Drosophila yakuba</name>
    <name type="common">Fruit fly</name>
    <dbReference type="NCBI Taxonomy" id="7245"/>
    <lineage>
        <taxon>Eukaryota</taxon>
        <taxon>Metazoa</taxon>
        <taxon>Ecdysozoa</taxon>
        <taxon>Arthropoda</taxon>
        <taxon>Hexapoda</taxon>
        <taxon>Insecta</taxon>
        <taxon>Pterygota</taxon>
        <taxon>Neoptera</taxon>
        <taxon>Endopterygota</taxon>
        <taxon>Diptera</taxon>
        <taxon>Brachycera</taxon>
        <taxon>Muscomorpha</taxon>
        <taxon>Ephydroidea</taxon>
        <taxon>Drosophilidae</taxon>
        <taxon>Drosophila</taxon>
        <taxon>Sophophora</taxon>
    </lineage>
</organism>
<evidence type="ECO:0000313" key="3">
    <source>
        <dbReference type="EMBL" id="EDW97410.1"/>
    </source>
</evidence>
<dbReference type="HOGENOM" id="CLU_429776_0_0_1"/>
<dbReference type="SMR" id="B4PRL0"/>
<feature type="coiled-coil region" evidence="1">
    <location>
        <begin position="171"/>
        <end position="198"/>
    </location>
</feature>
<reference evidence="3 5" key="3">
    <citation type="journal article" date="2007" name="PLoS Biol.">
        <title>Principles of genome evolution in the Drosophila melanogaster species group.</title>
        <authorList>
            <person name="Ranz J.M."/>
            <person name="Maurin D."/>
            <person name="Chan Y.S."/>
            <person name="von Grotthuss M."/>
            <person name="Hillier L.W."/>
            <person name="Roote J."/>
            <person name="Ashburner M."/>
            <person name="Bergman C.M."/>
        </authorList>
    </citation>
    <scope>NUCLEOTIDE SEQUENCE [LARGE SCALE GENOMIC DNA]</scope>
    <source>
        <strain evidence="3">Tai18E2</strain>
        <strain evidence="5">Tai18E2 / Tucson 14021-0261.01</strain>
    </source>
</reference>
<dbReference type="OrthoDB" id="7864779at2759"/>
<feature type="coiled-coil region" evidence="1">
    <location>
        <begin position="525"/>
        <end position="563"/>
    </location>
</feature>
<feature type="coiled-coil region" evidence="1">
    <location>
        <begin position="596"/>
        <end position="637"/>
    </location>
</feature>
<feature type="compositionally biased region" description="Polar residues" evidence="2">
    <location>
        <begin position="75"/>
        <end position="104"/>
    </location>
</feature>
<feature type="region of interest" description="Disordered" evidence="2">
    <location>
        <begin position="1"/>
        <end position="104"/>
    </location>
</feature>
<reference evidence="3 5" key="2">
    <citation type="journal article" date="2007" name="Nature">
        <title>Evolution of genes and genomes on the Drosophila phylogeny.</title>
        <authorList>
            <consortium name="Drosophila 12 Genomes Consortium"/>
            <person name="Clark A.G."/>
            <person name="Eisen M.B."/>
            <person name="Smith D.R."/>
            <person name="Bergman C.M."/>
            <person name="Oliver B."/>
            <person name="Markow T.A."/>
            <person name="Kaufman T.C."/>
            <person name="Kellis M."/>
            <person name="Gelbart W."/>
            <person name="Iyer V.N."/>
            <person name="Pollard D.A."/>
            <person name="Sackton T.B."/>
            <person name="Larracuente A.M."/>
            <person name="Singh N.D."/>
            <person name="Abad J.P."/>
            <person name="Abt D.N."/>
            <person name="Adryan B."/>
            <person name="Aguade M."/>
            <person name="Akashi H."/>
            <person name="Anderson W.W."/>
            <person name="Aquadro C.F."/>
            <person name="Ardell D.H."/>
            <person name="Arguello R."/>
            <person name="Artieri C.G."/>
            <person name="Barbash D.A."/>
            <person name="Barker D."/>
            <person name="Barsanti P."/>
            <person name="Batterham P."/>
            <person name="Batzoglou S."/>
            <person name="Begun D."/>
            <person name="Bhutkar A."/>
            <person name="Blanco E."/>
            <person name="Bosak S.A."/>
            <person name="Bradley R.K."/>
            <person name="Brand A.D."/>
            <person name="Brent M.R."/>
            <person name="Brooks A.N."/>
            <person name="Brown R.H."/>
            <person name="Butlin R.K."/>
            <person name="Caggese C."/>
            <person name="Calvi B.R."/>
            <person name="Bernardo de Carvalho A."/>
            <person name="Caspi A."/>
            <person name="Castrezana S."/>
            <person name="Celniker S.E."/>
            <person name="Chang J.L."/>
            <person name="Chapple C."/>
            <person name="Chatterji S."/>
            <person name="Chinwalla A."/>
            <person name="Civetta A."/>
            <person name="Clifton S.W."/>
            <person name="Comeron J.M."/>
            <person name="Costello J.C."/>
            <person name="Coyne J.A."/>
            <person name="Daub J."/>
            <person name="David R.G."/>
            <person name="Delcher A.L."/>
            <person name="Delehaunty K."/>
            <person name="Do C.B."/>
            <person name="Ebling H."/>
            <person name="Edwards K."/>
            <person name="Eickbush T."/>
            <person name="Evans J.D."/>
            <person name="Filipski A."/>
            <person name="Findeiss S."/>
            <person name="Freyhult E."/>
            <person name="Fulton L."/>
            <person name="Fulton R."/>
            <person name="Garcia A.C."/>
            <person name="Gardiner A."/>
            <person name="Garfield D.A."/>
            <person name="Garvin B.E."/>
            <person name="Gibson G."/>
            <person name="Gilbert D."/>
            <person name="Gnerre S."/>
            <person name="Godfrey J."/>
            <person name="Good R."/>
            <person name="Gotea V."/>
            <person name="Gravely B."/>
            <person name="Greenberg A.J."/>
            <person name="Griffiths-Jones S."/>
            <person name="Gross S."/>
            <person name="Guigo R."/>
            <person name="Gustafson E.A."/>
            <person name="Haerty W."/>
            <person name="Hahn M.W."/>
            <person name="Halligan D.L."/>
            <person name="Halpern A.L."/>
            <person name="Halter G.M."/>
            <person name="Han M.V."/>
            <person name="Heger A."/>
            <person name="Hillier L."/>
            <person name="Hinrichs A.S."/>
            <person name="Holmes I."/>
            <person name="Hoskins R.A."/>
            <person name="Hubisz M.J."/>
            <person name="Hultmark D."/>
            <person name="Huntley M.A."/>
            <person name="Jaffe D.B."/>
            <person name="Jagadeeshan S."/>
            <person name="Jeck W.R."/>
            <person name="Johnson J."/>
            <person name="Jones C.D."/>
            <person name="Jordan W.C."/>
            <person name="Karpen G.H."/>
            <person name="Kataoka E."/>
            <person name="Keightley P.D."/>
            <person name="Kheradpour P."/>
            <person name="Kirkness E.F."/>
            <person name="Koerich L.B."/>
            <person name="Kristiansen K."/>
            <person name="Kudrna D."/>
            <person name="Kulathinal R.J."/>
            <person name="Kumar S."/>
            <person name="Kwok R."/>
            <person name="Lander E."/>
            <person name="Langley C.H."/>
            <person name="Lapoint R."/>
            <person name="Lazzaro B.P."/>
            <person name="Lee S.J."/>
            <person name="Levesque L."/>
            <person name="Li R."/>
            <person name="Lin C.F."/>
            <person name="Lin M.F."/>
            <person name="Lindblad-Toh K."/>
            <person name="Llopart A."/>
            <person name="Long M."/>
            <person name="Low L."/>
            <person name="Lozovsky E."/>
            <person name="Lu J."/>
            <person name="Luo M."/>
            <person name="Machado C.A."/>
            <person name="Makalowski W."/>
            <person name="Marzo M."/>
            <person name="Matsuda M."/>
            <person name="Matzkin L."/>
            <person name="McAllister B."/>
            <person name="McBride C.S."/>
            <person name="McKernan B."/>
            <person name="McKernan K."/>
            <person name="Mendez-Lago M."/>
            <person name="Minx P."/>
            <person name="Mollenhauer M.U."/>
            <person name="Montooth K."/>
            <person name="Mount S.M."/>
            <person name="Mu X."/>
            <person name="Myers E."/>
            <person name="Negre B."/>
            <person name="Newfeld S."/>
            <person name="Nielsen R."/>
            <person name="Noor M.A."/>
            <person name="O'Grady P."/>
            <person name="Pachter L."/>
            <person name="Papaceit M."/>
            <person name="Parisi M.J."/>
            <person name="Parisi M."/>
            <person name="Parts L."/>
            <person name="Pedersen J.S."/>
            <person name="Pesole G."/>
            <person name="Phillippy A.M."/>
            <person name="Ponting C.P."/>
            <person name="Pop M."/>
            <person name="Porcelli D."/>
            <person name="Powell J.R."/>
            <person name="Prohaska S."/>
            <person name="Pruitt K."/>
            <person name="Puig M."/>
            <person name="Quesneville H."/>
            <person name="Ram K.R."/>
            <person name="Rand D."/>
            <person name="Rasmussen M.D."/>
            <person name="Reed L.K."/>
            <person name="Reenan R."/>
            <person name="Reily A."/>
            <person name="Remington K.A."/>
            <person name="Rieger T.T."/>
            <person name="Ritchie M.G."/>
            <person name="Robin C."/>
            <person name="Rogers Y.H."/>
            <person name="Rohde C."/>
            <person name="Rozas J."/>
            <person name="Rubenfield M.J."/>
            <person name="Ruiz A."/>
            <person name="Russo S."/>
            <person name="Salzberg S.L."/>
            <person name="Sanchez-Gracia A."/>
            <person name="Saranga D.J."/>
            <person name="Sato H."/>
            <person name="Schaeffer S.W."/>
            <person name="Schatz M.C."/>
            <person name="Schlenke T."/>
            <person name="Schwartz R."/>
            <person name="Segarra C."/>
            <person name="Singh R.S."/>
            <person name="Sirot L."/>
            <person name="Sirota M."/>
            <person name="Sisneros N.B."/>
            <person name="Smith C.D."/>
            <person name="Smith T.F."/>
            <person name="Spieth J."/>
            <person name="Stage D.E."/>
            <person name="Stark A."/>
            <person name="Stephan W."/>
            <person name="Strausberg R.L."/>
            <person name="Strempel S."/>
            <person name="Sturgill D."/>
            <person name="Sutton G."/>
            <person name="Sutton G.G."/>
            <person name="Tao W."/>
            <person name="Teichmann S."/>
            <person name="Tobari Y.N."/>
            <person name="Tomimura Y."/>
            <person name="Tsolas J.M."/>
            <person name="Valente V.L."/>
            <person name="Venter E."/>
            <person name="Venter J.C."/>
            <person name="Vicario S."/>
            <person name="Vieira F.G."/>
            <person name="Vilella A.J."/>
            <person name="Villasante A."/>
            <person name="Walenz B."/>
            <person name="Wang J."/>
            <person name="Wasserman M."/>
            <person name="Watts T."/>
            <person name="Wilson D."/>
            <person name="Wilson R.K."/>
            <person name="Wing R.A."/>
            <person name="Wolfner M.F."/>
            <person name="Wong A."/>
            <person name="Wong G.K."/>
            <person name="Wu C.I."/>
            <person name="Wu G."/>
            <person name="Yamamoto D."/>
            <person name="Yang H.P."/>
            <person name="Yang S.P."/>
            <person name="Yorke J.A."/>
            <person name="Yoshida K."/>
            <person name="Zdobnov E."/>
            <person name="Zhang P."/>
            <person name="Zhang Y."/>
            <person name="Zimin A.V."/>
            <person name="Baldwin J."/>
            <person name="Abdouelleil A."/>
            <person name="Abdulkadir J."/>
            <person name="Abebe A."/>
            <person name="Abera B."/>
            <person name="Abreu J."/>
            <person name="Acer S.C."/>
            <person name="Aftuck L."/>
            <person name="Alexander A."/>
            <person name="An P."/>
            <person name="Anderson E."/>
            <person name="Anderson S."/>
            <person name="Arachi H."/>
            <person name="Azer M."/>
            <person name="Bachantsang P."/>
            <person name="Barry A."/>
            <person name="Bayul T."/>
            <person name="Berlin A."/>
            <person name="Bessette D."/>
            <person name="Bloom T."/>
            <person name="Blye J."/>
            <person name="Boguslavskiy L."/>
            <person name="Bonnet C."/>
            <person name="Boukhgalter B."/>
            <person name="Bourzgui I."/>
            <person name="Brown A."/>
            <person name="Cahill P."/>
            <person name="Channer S."/>
            <person name="Cheshatsang Y."/>
            <person name="Chuda L."/>
            <person name="Citroen M."/>
            <person name="Collymore A."/>
            <person name="Cooke P."/>
            <person name="Costello M."/>
            <person name="D'Aco K."/>
            <person name="Daza R."/>
            <person name="De Haan G."/>
            <person name="DeGray S."/>
            <person name="DeMaso C."/>
            <person name="Dhargay N."/>
            <person name="Dooley K."/>
            <person name="Dooley E."/>
            <person name="Doricent M."/>
            <person name="Dorje P."/>
            <person name="Dorjee K."/>
            <person name="Dupes A."/>
            <person name="Elong R."/>
            <person name="Falk J."/>
            <person name="Farina A."/>
            <person name="Faro S."/>
            <person name="Ferguson D."/>
            <person name="Fisher S."/>
            <person name="Foley C.D."/>
            <person name="Franke A."/>
            <person name="Friedrich D."/>
            <person name="Gadbois L."/>
            <person name="Gearin G."/>
            <person name="Gearin C.R."/>
            <person name="Giannoukos G."/>
            <person name="Goode T."/>
            <person name="Graham J."/>
            <person name="Grandbois E."/>
            <person name="Grewal S."/>
            <person name="Gyaltsen K."/>
            <person name="Hafez N."/>
            <person name="Hagos B."/>
            <person name="Hall J."/>
            <person name="Henson C."/>
            <person name="Hollinger A."/>
            <person name="Honan T."/>
            <person name="Huard M.D."/>
            <person name="Hughes L."/>
            <person name="Hurhula B."/>
            <person name="Husby M.E."/>
            <person name="Kamat A."/>
            <person name="Kanga B."/>
            <person name="Kashin S."/>
            <person name="Khazanovich D."/>
            <person name="Kisner P."/>
            <person name="Lance K."/>
            <person name="Lara M."/>
            <person name="Lee W."/>
            <person name="Lennon N."/>
            <person name="Letendre F."/>
            <person name="LeVine R."/>
            <person name="Lipovsky A."/>
            <person name="Liu X."/>
            <person name="Liu J."/>
            <person name="Liu S."/>
            <person name="Lokyitsang T."/>
            <person name="Lokyitsang Y."/>
            <person name="Lubonja R."/>
            <person name="Lui A."/>
            <person name="MacDonald P."/>
            <person name="Magnisalis V."/>
            <person name="Maru K."/>
            <person name="Matthews C."/>
            <person name="McCusker W."/>
            <person name="McDonough S."/>
            <person name="Mehta T."/>
            <person name="Meldrim J."/>
            <person name="Meneus L."/>
            <person name="Mihai O."/>
            <person name="Mihalev A."/>
            <person name="Mihova T."/>
            <person name="Mittelman R."/>
            <person name="Mlenga V."/>
            <person name="Montmayeur A."/>
            <person name="Mulrain L."/>
            <person name="Navidi A."/>
            <person name="Naylor J."/>
            <person name="Negash T."/>
            <person name="Nguyen T."/>
            <person name="Nguyen N."/>
            <person name="Nicol R."/>
            <person name="Norbu C."/>
            <person name="Norbu N."/>
            <person name="Novod N."/>
            <person name="O'Neill B."/>
            <person name="Osman S."/>
            <person name="Markiewicz E."/>
            <person name="Oyono O.L."/>
            <person name="Patti C."/>
            <person name="Phunkhang P."/>
            <person name="Pierre F."/>
            <person name="Priest M."/>
            <person name="Raghuraman S."/>
            <person name="Rege F."/>
            <person name="Reyes R."/>
            <person name="Rise C."/>
            <person name="Rogov P."/>
            <person name="Ross K."/>
            <person name="Ryan E."/>
            <person name="Settipalli S."/>
            <person name="Shea T."/>
            <person name="Sherpa N."/>
            <person name="Shi L."/>
            <person name="Shih D."/>
            <person name="Sparrow T."/>
            <person name="Spaulding J."/>
            <person name="Stalker J."/>
            <person name="Stange-Thomann N."/>
            <person name="Stavropoulos S."/>
            <person name="Stone C."/>
            <person name="Strader C."/>
            <person name="Tesfaye S."/>
            <person name="Thomson T."/>
            <person name="Thoulutsang Y."/>
            <person name="Thoulutsang D."/>
            <person name="Topham K."/>
            <person name="Topping I."/>
            <person name="Tsamla T."/>
            <person name="Vassiliev H."/>
            <person name="Vo A."/>
            <person name="Wangchuk T."/>
            <person name="Wangdi T."/>
            <person name="Weiand M."/>
            <person name="Wilkinson J."/>
            <person name="Wilson A."/>
            <person name="Yadav S."/>
            <person name="Young G."/>
            <person name="Yu Q."/>
            <person name="Zembek L."/>
            <person name="Zhong D."/>
            <person name="Zimmer A."/>
            <person name="Zwirko Z."/>
            <person name="Jaffe D.B."/>
            <person name="Alvarez P."/>
            <person name="Brockman W."/>
            <person name="Butler J."/>
            <person name="Chin C."/>
            <person name="Gnerre S."/>
            <person name="Grabherr M."/>
            <person name="Kleber M."/>
            <person name="Mauceli E."/>
            <person name="MacCallum I."/>
        </authorList>
    </citation>
    <scope>NUCLEOTIDE SEQUENCE [LARGE SCALE GENOMIC DNA]</scope>
    <source>
        <strain evidence="3">Tai18E2</strain>
        <strain evidence="5">Tai18E2 / Tucson 14021-0261.01</strain>
    </source>
</reference>
<dbReference type="EMBL" id="CM000160">
    <property type="protein sequence ID" value="KRK03731.1"/>
    <property type="molecule type" value="Genomic_DNA"/>
</dbReference>
<feature type="coiled-coil region" evidence="1">
    <location>
        <begin position="368"/>
        <end position="491"/>
    </location>
</feature>
<keyword evidence="5" id="KW-1185">Reference proteome</keyword>
<protein>
    <submittedName>
        <fullName evidence="3">Uncharacterized protein, isoform A</fullName>
    </submittedName>
    <submittedName>
        <fullName evidence="4">Uncharacterized protein, isoform C</fullName>
    </submittedName>
</protein>
<evidence type="ECO:0000313" key="4">
    <source>
        <dbReference type="EMBL" id="KRK03731.1"/>
    </source>
</evidence>
<dbReference type="KEGG" id="dya:Dyak_GE26360"/>
<proteinExistence type="predicted"/>
<name>B4PRL0_DROYA</name>
<dbReference type="OMA" id="WHELRIK"/>
<reference evidence="3" key="4">
    <citation type="submission" date="2015-11" db="EMBL/GenBank/DDBJ databases">
        <authorList>
            <consortium name="FlyBase"/>
        </authorList>
    </citation>
    <scope>NUCLEOTIDE SEQUENCE</scope>
    <source>
        <strain evidence="3">Tai18E2</strain>
    </source>
</reference>
<keyword evidence="1" id="KW-0175">Coiled coil</keyword>
<evidence type="ECO:0000313" key="5">
    <source>
        <dbReference type="Proteomes" id="UP000002282"/>
    </source>
</evidence>
<evidence type="ECO:0000256" key="1">
    <source>
        <dbReference type="SAM" id="Coils"/>
    </source>
</evidence>
<feature type="coiled-coil region" evidence="1">
    <location>
        <begin position="287"/>
        <end position="342"/>
    </location>
</feature>
<accession>B4PRL0</accession>
<gene>
    <name evidence="3" type="primary">Dyak\GE26360</name>
    <name evidence="3" type="ORF">Dyak_GE26360</name>
</gene>
<reference evidence="3" key="1">
    <citation type="submission" date="2006-01" db="EMBL/GenBank/DDBJ databases">
        <title>The Genome of Drosophila yakuba.</title>
        <authorList>
            <consortium name="The Drosophila yakuba Sequencing Consortium"/>
        </authorList>
    </citation>
    <scope>NUCLEOTIDE SEQUENCE</scope>
    <source>
        <strain evidence="3">Tai18E2</strain>
    </source>
</reference>
<dbReference type="Proteomes" id="UP000002282">
    <property type="component" value="Chromosome 3R"/>
</dbReference>